<feature type="coiled-coil region" evidence="2">
    <location>
        <begin position="66"/>
        <end position="102"/>
    </location>
</feature>
<protein>
    <submittedName>
        <fullName evidence="4">Protein FAM167A-like</fullName>
    </submittedName>
</protein>
<dbReference type="PANTHER" id="PTHR32289">
    <property type="entry name" value="PROTEIN FAM167A"/>
    <property type="match status" value="1"/>
</dbReference>
<reference evidence="4" key="1">
    <citation type="submission" date="2025-08" db="UniProtKB">
        <authorList>
            <consortium name="RefSeq"/>
        </authorList>
    </citation>
    <scope>IDENTIFICATION</scope>
</reference>
<accession>A0ABM1E849</accession>
<dbReference type="PANTHER" id="PTHR32289:SF1">
    <property type="entry name" value="PROTEIN FAM167A-LIKE"/>
    <property type="match status" value="1"/>
</dbReference>
<sequence>MVTRLNLDVKGALAANFRVCGAAHRHPLSFDGVTSDGKIHMDQILSTLRHELIEMRMQDQTIARQLIDIRQEIQRLRLQKTAAEYEDMLADVTLDMAEVNETKDDLCDLPVRMRHRRTPLSQIGITRMNIDSRRFSMC</sequence>
<evidence type="ECO:0000313" key="4">
    <source>
        <dbReference type="RefSeq" id="XP_014668370.1"/>
    </source>
</evidence>
<evidence type="ECO:0000256" key="2">
    <source>
        <dbReference type="SAM" id="Coils"/>
    </source>
</evidence>
<dbReference type="Proteomes" id="UP000695022">
    <property type="component" value="Unplaced"/>
</dbReference>
<dbReference type="Pfam" id="PF11652">
    <property type="entry name" value="FAM167"/>
    <property type="match status" value="1"/>
</dbReference>
<keyword evidence="3" id="KW-1185">Reference proteome</keyword>
<dbReference type="RefSeq" id="XP_014668370.1">
    <property type="nucleotide sequence ID" value="XM_014812884.1"/>
</dbReference>
<evidence type="ECO:0000256" key="1">
    <source>
        <dbReference type="ARBA" id="ARBA00005489"/>
    </source>
</evidence>
<organism evidence="3 4">
    <name type="scientific">Priapulus caudatus</name>
    <name type="common">Priapulid worm</name>
    <dbReference type="NCBI Taxonomy" id="37621"/>
    <lineage>
        <taxon>Eukaryota</taxon>
        <taxon>Metazoa</taxon>
        <taxon>Ecdysozoa</taxon>
        <taxon>Scalidophora</taxon>
        <taxon>Priapulida</taxon>
        <taxon>Priapulimorpha</taxon>
        <taxon>Priapulimorphida</taxon>
        <taxon>Priapulidae</taxon>
        <taxon>Priapulus</taxon>
    </lineage>
</organism>
<keyword evidence="2" id="KW-0175">Coiled coil</keyword>
<comment type="similarity">
    <text evidence="1">Belongs to the FAM167 (SEC) family.</text>
</comment>
<dbReference type="InterPro" id="IPR051771">
    <property type="entry name" value="FAM167_domain"/>
</dbReference>
<proteinExistence type="inferred from homology"/>
<evidence type="ECO:0000313" key="3">
    <source>
        <dbReference type="Proteomes" id="UP000695022"/>
    </source>
</evidence>
<name>A0ABM1E849_PRICU</name>
<gene>
    <name evidence="4" type="primary">LOC106809708</name>
</gene>
<dbReference type="GeneID" id="106809708"/>
<dbReference type="InterPro" id="IPR024280">
    <property type="entry name" value="FAM167"/>
</dbReference>